<dbReference type="PROSITE" id="PS51184">
    <property type="entry name" value="JMJC"/>
    <property type="match status" value="1"/>
</dbReference>
<feature type="compositionally biased region" description="Polar residues" evidence="2">
    <location>
        <begin position="206"/>
        <end position="217"/>
    </location>
</feature>
<evidence type="ECO:0000313" key="6">
    <source>
        <dbReference type="Proteomes" id="UP000308133"/>
    </source>
</evidence>
<feature type="compositionally biased region" description="Polar residues" evidence="2">
    <location>
        <begin position="482"/>
        <end position="498"/>
    </location>
</feature>
<dbReference type="InterPro" id="IPR003347">
    <property type="entry name" value="JmjC_dom"/>
</dbReference>
<feature type="compositionally biased region" description="Low complexity" evidence="2">
    <location>
        <begin position="932"/>
        <end position="945"/>
    </location>
</feature>
<name>A0A4U7AX92_9PEZI</name>
<evidence type="ECO:0000256" key="2">
    <source>
        <dbReference type="SAM" id="MobiDB-lite"/>
    </source>
</evidence>
<feature type="region of interest" description="Disordered" evidence="2">
    <location>
        <begin position="858"/>
        <end position="970"/>
    </location>
</feature>
<evidence type="ECO:0000313" key="5">
    <source>
        <dbReference type="EMBL" id="TKX21441.1"/>
    </source>
</evidence>
<feature type="compositionally biased region" description="Acidic residues" evidence="2">
    <location>
        <begin position="538"/>
        <end position="547"/>
    </location>
</feature>
<feature type="region of interest" description="Disordered" evidence="2">
    <location>
        <begin position="88"/>
        <end position="109"/>
    </location>
</feature>
<dbReference type="PROSITE" id="PS50048">
    <property type="entry name" value="ZN2_CY6_FUNGAL_2"/>
    <property type="match status" value="1"/>
</dbReference>
<feature type="compositionally biased region" description="Polar residues" evidence="2">
    <location>
        <begin position="158"/>
        <end position="170"/>
    </location>
</feature>
<feature type="compositionally biased region" description="Basic and acidic residues" evidence="2">
    <location>
        <begin position="88"/>
        <end position="104"/>
    </location>
</feature>
<feature type="region of interest" description="Disordered" evidence="2">
    <location>
        <begin position="1192"/>
        <end position="1213"/>
    </location>
</feature>
<feature type="region of interest" description="Disordered" evidence="2">
    <location>
        <begin position="454"/>
        <end position="778"/>
    </location>
</feature>
<feature type="compositionally biased region" description="Basic and acidic residues" evidence="2">
    <location>
        <begin position="295"/>
        <end position="306"/>
    </location>
</feature>
<feature type="compositionally biased region" description="Polar residues" evidence="2">
    <location>
        <begin position="946"/>
        <end position="965"/>
    </location>
</feature>
<feature type="compositionally biased region" description="Basic and acidic residues" evidence="2">
    <location>
        <begin position="858"/>
        <end position="873"/>
    </location>
</feature>
<dbReference type="PANTHER" id="PTHR47785:SF5">
    <property type="entry name" value="ZN(II)2CYS6 TRANSCRIPTION FACTOR (EUROFUNG)"/>
    <property type="match status" value="1"/>
</dbReference>
<dbReference type="PANTHER" id="PTHR47785">
    <property type="entry name" value="ZN(II)2CYS6 TRANSCRIPTION FACTOR (EUROFUNG)-RELATED-RELATED"/>
    <property type="match status" value="1"/>
</dbReference>
<dbReference type="Gene3D" id="4.10.240.10">
    <property type="entry name" value="Zn(2)-C6 fungal-type DNA-binding domain"/>
    <property type="match status" value="1"/>
</dbReference>
<feature type="region of interest" description="Disordered" evidence="2">
    <location>
        <begin position="320"/>
        <end position="384"/>
    </location>
</feature>
<feature type="compositionally biased region" description="Polar residues" evidence="2">
    <location>
        <begin position="275"/>
        <end position="294"/>
    </location>
</feature>
<protein>
    <submittedName>
        <fullName evidence="5">Fungal Zn(2)-Cys(6) binuclear cluster domain-containing protein 20</fullName>
    </submittedName>
</protein>
<proteinExistence type="predicted"/>
<dbReference type="InterPro" id="IPR036864">
    <property type="entry name" value="Zn2-C6_fun-type_DNA-bd_sf"/>
</dbReference>
<keyword evidence="1" id="KW-0539">Nucleus</keyword>
<dbReference type="SUPFAM" id="SSF51197">
    <property type="entry name" value="Clavaminate synthase-like"/>
    <property type="match status" value="1"/>
</dbReference>
<feature type="compositionally biased region" description="Basic and acidic residues" evidence="2">
    <location>
        <begin position="191"/>
        <end position="201"/>
    </location>
</feature>
<dbReference type="SUPFAM" id="SSF57701">
    <property type="entry name" value="Zn2/Cys6 DNA-binding domain"/>
    <property type="match status" value="1"/>
</dbReference>
<evidence type="ECO:0000259" key="4">
    <source>
        <dbReference type="PROSITE" id="PS51184"/>
    </source>
</evidence>
<feature type="compositionally biased region" description="Polar residues" evidence="2">
    <location>
        <begin position="456"/>
        <end position="472"/>
    </location>
</feature>
<feature type="compositionally biased region" description="Polar residues" evidence="2">
    <location>
        <begin position="356"/>
        <end position="373"/>
    </location>
</feature>
<dbReference type="EMBL" id="PTQR01000081">
    <property type="protein sequence ID" value="TKX21441.1"/>
    <property type="molecule type" value="Genomic_DNA"/>
</dbReference>
<evidence type="ECO:0000259" key="3">
    <source>
        <dbReference type="PROSITE" id="PS50048"/>
    </source>
</evidence>
<dbReference type="GO" id="GO:0000981">
    <property type="term" value="F:DNA-binding transcription factor activity, RNA polymerase II-specific"/>
    <property type="evidence" value="ECO:0007669"/>
    <property type="project" value="InterPro"/>
</dbReference>
<sequence>MPPKYTRLGRPPKDPIPFIPAAEVNKTHATSNLTALLQKRSIDNDEEKDTANAKIALVNDMNPFLKEVKTLRNTEEEYFDLLEHEELRERKKEEARAQREESRLNGHRKGSRLEVPIDLDDDQDLDNFAVATRTRHAGTVRPSNNMSGRAVPSLPAGTGSSRVPSGNLPDSSGAAPEPLRSSDQDTPPTKDVVRNVEHTLRDTVSPEDSTTVASETSLLPGPVGKPHNVPKRKVIRAQPIRARPQTEAKGPLADFGDLDLSRGLVKVKKVMINSRAPSNDNNIKGNLATTSASKQDSDISPRDNKQGKLSLISTIQLSKRALGHYPHDPTFSKGDDEDESNTAPAHGSKKRRYSELVSSDMDQPPTSASTIRSTPRRPSGSKNPICLECKKRKKGCDRGKPCSNCLARNKNCIYPSSKAGNVDEDDADAMDEDDDEFTEYVNEDMTVAGAGFADGSFNSNLNASSRRYSVPTSDFDIDMPSPYTQPTRRNTDGGNLPSSPMEVDGPVEGGDKRKGQKLKVATHLNTENRRASRRWVIPDEDDSDEDEQPRPKKRKQEGSRVLVKVRREPLRKQSLQSIGTQLERYHLDSTKSMPDQGQGNGPTVARDGFKERYHNSGGDEMDVDDEDSQIRSGPRDLSAVRSKISQRATGGEPGDGDSSSDSDDSSNPDDDEEAQPPVKKPGHDEESEESEEDAEGETDSDVETIVGVDAEDAPITSGRQGRSSRPSRSGPGNTAVHGRSRKTTNTRRAAGEGGGNDGDDDKKDDEDPHRRQMRRAANGRTSEKCQFCIEKHYPCDGTRPMCGPCLKSKHAHCIYSGGEPGKGNTSCHACRNARTTAACDEQRPCNLCAELNRECVHDGDSEGEDAKQAELDRLPAMNASRDRKRAEKAKQEEKKKEQKEQKSGDNSKGKKGKSQEAPSRRRKGSKFTDHPATASSSNTTARSTADPSIQQHRQPSTATVVSTARPSARQPSADIVGFRFTTIQEARDLVRSLGQSFEEFKTVAVQESLERDYKNIELNRREHEIRKLLSRVTPNATFPRTSVDIPDTTDEVEIFFCDVEHAAALLESDVGFSAPILVRGAQDYSFADPATHGRPIEQFLNSFRDDMDVQVQDWSAGYGKNDSSVKNIKIGQFKARLAGKKRANELVHYNALDLPLRIAFPDRAIPSFFKNQEDAWLLNDLDNHIKSTGKVWDRETRSEKEEGSVSASRTNASAREDGIKPFSDKFLIGLLAEGGALTAPHQDSSGYGTWVTLQEGKLLWLWLHKPTRAQLKTVFGTILGHKDAPDLLPEDLPWRGVVLEPGWTFVMPPGTMHAVVRTKEEQTLMFAGHYLRRSELLNWVELVKLQWMHAEGHNENSKEEVAQLAKMFKEMVTKAKDNVAGGLQAEDFGGVDTINKVLKSIKEFEKIMKEYPPGSLAGDDPVEGVEKKNLHVLKPWAGMDAEDELADDSDADYRP</sequence>
<feature type="domain" description="JmjC" evidence="4">
    <location>
        <begin position="1154"/>
        <end position="1347"/>
    </location>
</feature>
<evidence type="ECO:0000256" key="1">
    <source>
        <dbReference type="ARBA" id="ARBA00023242"/>
    </source>
</evidence>
<accession>A0A4U7AX92</accession>
<feature type="region of interest" description="Disordered" evidence="2">
    <location>
        <begin position="275"/>
        <end position="308"/>
    </location>
</feature>
<comment type="caution">
    <text evidence="5">The sequence shown here is derived from an EMBL/GenBank/DDBJ whole genome shotgun (WGS) entry which is preliminary data.</text>
</comment>
<feature type="compositionally biased region" description="Basic and acidic residues" evidence="2">
    <location>
        <begin position="880"/>
        <end position="908"/>
    </location>
</feature>
<feature type="compositionally biased region" description="Acidic residues" evidence="2">
    <location>
        <begin position="685"/>
        <end position="702"/>
    </location>
</feature>
<dbReference type="SMART" id="SM00066">
    <property type="entry name" value="GAL4"/>
    <property type="match status" value="3"/>
</dbReference>
<dbReference type="CDD" id="cd00067">
    <property type="entry name" value="GAL4"/>
    <property type="match status" value="3"/>
</dbReference>
<feature type="region of interest" description="Disordered" evidence="2">
    <location>
        <begin position="135"/>
        <end position="257"/>
    </location>
</feature>
<reference evidence="5 6" key="1">
    <citation type="submission" date="2018-02" db="EMBL/GenBank/DDBJ databases">
        <title>Draft genome sequences of Elsinoe sp., causing black scab on jojoba.</title>
        <authorList>
            <person name="Stodart B."/>
            <person name="Jeffress S."/>
            <person name="Ash G."/>
            <person name="Arun Chinnappa K."/>
        </authorList>
    </citation>
    <scope>NUCLEOTIDE SEQUENCE [LARGE SCALE GENOMIC DNA]</scope>
    <source>
        <strain evidence="5 6">Hillstone_2</strain>
    </source>
</reference>
<dbReference type="Proteomes" id="UP000308133">
    <property type="component" value="Unassembled WGS sequence"/>
</dbReference>
<organism evidence="5 6">
    <name type="scientific">Elsinoe australis</name>
    <dbReference type="NCBI Taxonomy" id="40998"/>
    <lineage>
        <taxon>Eukaryota</taxon>
        <taxon>Fungi</taxon>
        <taxon>Dikarya</taxon>
        <taxon>Ascomycota</taxon>
        <taxon>Pezizomycotina</taxon>
        <taxon>Dothideomycetes</taxon>
        <taxon>Dothideomycetidae</taxon>
        <taxon>Myriangiales</taxon>
        <taxon>Elsinoaceae</taxon>
        <taxon>Elsinoe</taxon>
    </lineage>
</organism>
<dbReference type="GO" id="GO:0008270">
    <property type="term" value="F:zinc ion binding"/>
    <property type="evidence" value="ECO:0007669"/>
    <property type="project" value="InterPro"/>
</dbReference>
<dbReference type="InterPro" id="IPR053181">
    <property type="entry name" value="EcdB-like_regulator"/>
</dbReference>
<feature type="domain" description="Zn(2)-C6 fungal-type" evidence="3">
    <location>
        <begin position="385"/>
        <end position="414"/>
    </location>
</feature>
<feature type="compositionally biased region" description="Low complexity" evidence="2">
    <location>
        <begin position="717"/>
        <end position="732"/>
    </location>
</feature>
<dbReference type="InterPro" id="IPR001138">
    <property type="entry name" value="Zn2Cys6_DnaBD"/>
</dbReference>
<gene>
    <name evidence="5" type="ORF">C1H76_6515</name>
</gene>
<feature type="compositionally biased region" description="Acidic residues" evidence="2">
    <location>
        <begin position="654"/>
        <end position="674"/>
    </location>
</feature>
<dbReference type="Pfam" id="PF00172">
    <property type="entry name" value="Zn_clus"/>
    <property type="match status" value="1"/>
</dbReference>
<feature type="compositionally biased region" description="Basic and acidic residues" evidence="2">
    <location>
        <begin position="1192"/>
        <end position="1203"/>
    </location>
</feature>
<dbReference type="Gene3D" id="2.60.120.650">
    <property type="entry name" value="Cupin"/>
    <property type="match status" value="1"/>
</dbReference>